<reference evidence="3" key="1">
    <citation type="submission" date="2016-03" db="EMBL/GenBank/DDBJ databases">
        <title>Complete genome sequence of the type strain Actinoalloteichus hymeniacidonis DSM 45092.</title>
        <authorList>
            <person name="Schaffert L."/>
            <person name="Albersmeier A."/>
            <person name="Winkler A."/>
            <person name="Kalinowski J."/>
            <person name="Zotchev S."/>
            <person name="Ruckert C."/>
        </authorList>
    </citation>
    <scope>NUCLEOTIDE SEQUENCE [LARGE SCALE GENOMIC DNA]</scope>
    <source>
        <strain evidence="3">HPA177(T) (DSM 45092(T))</strain>
    </source>
</reference>
<keyword evidence="3" id="KW-1185">Reference proteome</keyword>
<dbReference type="Proteomes" id="UP000095210">
    <property type="component" value="Chromosome"/>
</dbReference>
<name>A0AAC9HR78_9PSEU</name>
<evidence type="ECO:0000313" key="3">
    <source>
        <dbReference type="Proteomes" id="UP000095210"/>
    </source>
</evidence>
<dbReference type="AlphaFoldDB" id="A0AAC9HR78"/>
<proteinExistence type="predicted"/>
<gene>
    <name evidence="2" type="ORF">TL08_15730</name>
</gene>
<accession>A0AAC9HR78</accession>
<sequence>MTQVVSELAPVLPAAGYDELPEILVSPPWTVSAKQRRTPSVVIPDLAPPAPSATWRDGERESWSRTHSAVYPADTDWDRLAAEYRAGTLPTYRHQSFFIEAPDEIADSLFHSRTALFRCTTADGCGLLSRYGHAALSLLEAPIYRGRKNVATEATWASPFVDTTIASQMAEWFGQRKAMRPVVVDWLERHGIAAVRTLLPAAFGPAGGRRRHAEALLRLFGRTDEVIAVAAEHSEQAAAAVAAMLAVDPLEILPKNPPKIGDWLDPRLLPQIPLRGRKAALPSDGVGHLITMLSISTPDQRYAGIDVVREVCEPAPLAEWAWRLFQEWQLANMPSKDGWVLTALGWLGDDETVRRLTRLIRAWPGDGQHRRALTGLDVLATIGTDVALMHLHAISQNVKFTGLKKHAIAKMASVADERGLRPEQLADRLVPDCGLDSTGTLTLDYGPRRFTVGFDESLKPVLTDDAGKIRKSLPKPGARDDAELAPQAYARFAALKKDVRTLAANQLRRLEQAMVVGRRWSDQEFRDYLVDHPLVSHLVRRLVWLAETTGGKPASSFRVAEDGTFADAQDETITFPADTEIRLAHRLHLSEDTIKAWAGVLGDYKILQPFPQLGRAVHVLSEAERSAPTLSRLDGITIEPARILGLVPRGWVRAEPQDGGGQPWITRPLGDGQAVIVELYPGVGVGPYSAADMSDQEVTAIWIGSENYGGERRPADSALFGSLDPITTSEILGDLLGLTEQR</sequence>
<dbReference type="KEGG" id="ahm:TL08_15730"/>
<organism evidence="2 3">
    <name type="scientific">Actinoalloteichus hymeniacidonis</name>
    <dbReference type="NCBI Taxonomy" id="340345"/>
    <lineage>
        <taxon>Bacteria</taxon>
        <taxon>Bacillati</taxon>
        <taxon>Actinomycetota</taxon>
        <taxon>Actinomycetes</taxon>
        <taxon>Pseudonocardiales</taxon>
        <taxon>Pseudonocardiaceae</taxon>
        <taxon>Actinoalloteichus</taxon>
    </lineage>
</organism>
<evidence type="ECO:0000259" key="1">
    <source>
        <dbReference type="Pfam" id="PF13569"/>
    </source>
</evidence>
<feature type="domain" description="DUF4132" evidence="1">
    <location>
        <begin position="467"/>
        <end position="651"/>
    </location>
</feature>
<dbReference type="RefSeq" id="WP_157421113.1">
    <property type="nucleotide sequence ID" value="NZ_CP014859.1"/>
</dbReference>
<evidence type="ECO:0000313" key="2">
    <source>
        <dbReference type="EMBL" id="AOS63955.1"/>
    </source>
</evidence>
<dbReference type="Pfam" id="PF13569">
    <property type="entry name" value="DUF4132"/>
    <property type="match status" value="1"/>
</dbReference>
<protein>
    <submittedName>
        <fullName evidence="2">DUF4132 family protein</fullName>
    </submittedName>
</protein>
<dbReference type="InterPro" id="IPR025406">
    <property type="entry name" value="DUF4132"/>
</dbReference>
<dbReference type="EMBL" id="CP014859">
    <property type="protein sequence ID" value="AOS63955.1"/>
    <property type="molecule type" value="Genomic_DNA"/>
</dbReference>